<evidence type="ECO:0000256" key="4">
    <source>
        <dbReference type="ARBA" id="ARBA00022729"/>
    </source>
</evidence>
<name>A0ABW2CDY9_9ACTN</name>
<proteinExistence type="inferred from homology"/>
<reference evidence="7" key="1">
    <citation type="journal article" date="2019" name="Int. J. Syst. Evol. Microbiol.">
        <title>The Global Catalogue of Microorganisms (GCM) 10K type strain sequencing project: providing services to taxonomists for standard genome sequencing and annotation.</title>
        <authorList>
            <consortium name="The Broad Institute Genomics Platform"/>
            <consortium name="The Broad Institute Genome Sequencing Center for Infectious Disease"/>
            <person name="Wu L."/>
            <person name="Ma J."/>
        </authorList>
    </citation>
    <scope>NUCLEOTIDE SEQUENCE [LARGE SCALE GENOMIC DNA]</scope>
    <source>
        <strain evidence="7">JCM 3369</strain>
    </source>
</reference>
<evidence type="ECO:0000256" key="3">
    <source>
        <dbReference type="ARBA" id="ARBA00022448"/>
    </source>
</evidence>
<evidence type="ECO:0000313" key="7">
    <source>
        <dbReference type="Proteomes" id="UP001596380"/>
    </source>
</evidence>
<comment type="caution">
    <text evidence="6">The sequence shown here is derived from an EMBL/GenBank/DDBJ whole genome shotgun (WGS) entry which is preliminary data.</text>
</comment>
<dbReference type="InterPro" id="IPR039424">
    <property type="entry name" value="SBP_5"/>
</dbReference>
<dbReference type="Gene3D" id="3.10.105.10">
    <property type="entry name" value="Dipeptide-binding Protein, Domain 3"/>
    <property type="match status" value="1"/>
</dbReference>
<gene>
    <name evidence="6" type="ORF">ACFQKB_06140</name>
</gene>
<keyword evidence="7" id="KW-1185">Reference proteome</keyword>
<dbReference type="SUPFAM" id="SSF53850">
    <property type="entry name" value="Periplasmic binding protein-like II"/>
    <property type="match status" value="1"/>
</dbReference>
<evidence type="ECO:0000256" key="1">
    <source>
        <dbReference type="ARBA" id="ARBA00004196"/>
    </source>
</evidence>
<dbReference type="PANTHER" id="PTHR30290:SF10">
    <property type="entry name" value="PERIPLASMIC OLIGOPEPTIDE-BINDING PROTEIN-RELATED"/>
    <property type="match status" value="1"/>
</dbReference>
<comment type="subcellular location">
    <subcellularLocation>
        <location evidence="1">Cell envelope</location>
    </subcellularLocation>
</comment>
<dbReference type="Gene3D" id="3.40.190.10">
    <property type="entry name" value="Periplasmic binding protein-like II"/>
    <property type="match status" value="1"/>
</dbReference>
<feature type="domain" description="Solute-binding protein family 5" evidence="5">
    <location>
        <begin position="67"/>
        <end position="412"/>
    </location>
</feature>
<keyword evidence="4" id="KW-0732">Signal</keyword>
<accession>A0ABW2CDY9</accession>
<evidence type="ECO:0000259" key="5">
    <source>
        <dbReference type="Pfam" id="PF00496"/>
    </source>
</evidence>
<dbReference type="InterPro" id="IPR030678">
    <property type="entry name" value="Peptide/Ni-bd"/>
</dbReference>
<dbReference type="PIRSF" id="PIRSF002741">
    <property type="entry name" value="MppA"/>
    <property type="match status" value="1"/>
</dbReference>
<keyword evidence="3" id="KW-0813">Transport</keyword>
<dbReference type="RefSeq" id="WP_160823985.1">
    <property type="nucleotide sequence ID" value="NZ_JBHSXS010000002.1"/>
</dbReference>
<dbReference type="Proteomes" id="UP001596380">
    <property type="component" value="Unassembled WGS sequence"/>
</dbReference>
<protein>
    <submittedName>
        <fullName evidence="6">ABC transporter substrate-binding protein</fullName>
    </submittedName>
</protein>
<organism evidence="6 7">
    <name type="scientific">Actinomadura yumaensis</name>
    <dbReference type="NCBI Taxonomy" id="111807"/>
    <lineage>
        <taxon>Bacteria</taxon>
        <taxon>Bacillati</taxon>
        <taxon>Actinomycetota</taxon>
        <taxon>Actinomycetes</taxon>
        <taxon>Streptosporangiales</taxon>
        <taxon>Thermomonosporaceae</taxon>
        <taxon>Actinomadura</taxon>
    </lineage>
</organism>
<evidence type="ECO:0000256" key="2">
    <source>
        <dbReference type="ARBA" id="ARBA00005695"/>
    </source>
</evidence>
<dbReference type="PANTHER" id="PTHR30290">
    <property type="entry name" value="PERIPLASMIC BINDING COMPONENT OF ABC TRANSPORTER"/>
    <property type="match status" value="1"/>
</dbReference>
<comment type="similarity">
    <text evidence="2">Belongs to the bacterial solute-binding protein 5 family.</text>
</comment>
<sequence>MSALLLAVTLAGCSSGAQDSSEARQTLTLGAIVDVASFDPSQSDVGHFMQYLQPAYDTLIKIDSHNELQPMLATKWTYTDAARTKLKLTLRGDVKFSDGTAMDAEAVAKSLKRFKAANGPRSSALQNVTSVTAPDKTTVDLTLASPDPALVHNLGLVAGMITNPAAAATGLKSTPAGTGPYVLDTKKTSRGNAYAFVRNQHYYNAAAFPFNEIDIRVMTDATARLNAVKTGEADGAVALASQARTAKGSGLNVLSSPGDWQGLFLNDRNGKTVKAMSDVRVRQAISHAIDGDAILKSYAFGQGTSSTQIFYPGTAAYDNSLNSRYPYDPAKAKQLLAEAGYAGGFTLTMPSMTALFASVYPIIQEELGAVGIKVVYKSQPASAGLTPYLSEEFPAYLFSWGSSDNWLDANLLLARNGAWNPFHASDTTIESLMKRIAAASGPAQDALYKQLSGYVVGQAWFVPFYVADNIYMASTSVKVVAQPEQVVPSIYNYSPAS</sequence>
<evidence type="ECO:0000313" key="6">
    <source>
        <dbReference type="EMBL" id="MFC6879343.1"/>
    </source>
</evidence>
<dbReference type="EMBL" id="JBHSXS010000002">
    <property type="protein sequence ID" value="MFC6879343.1"/>
    <property type="molecule type" value="Genomic_DNA"/>
</dbReference>
<dbReference type="Pfam" id="PF00496">
    <property type="entry name" value="SBP_bac_5"/>
    <property type="match status" value="1"/>
</dbReference>
<dbReference type="InterPro" id="IPR000914">
    <property type="entry name" value="SBP_5_dom"/>
</dbReference>